<dbReference type="eggNOG" id="KOG4302">
    <property type="taxonomic scope" value="Eukaryota"/>
</dbReference>
<dbReference type="Pfam" id="PF03999">
    <property type="entry name" value="MAP65_ASE1"/>
    <property type="match status" value="1"/>
</dbReference>
<dbReference type="STRING" id="619300.G3AR39"/>
<feature type="region of interest" description="Disordered" evidence="1">
    <location>
        <begin position="813"/>
        <end position="847"/>
    </location>
</feature>
<dbReference type="PANTHER" id="PTHR19321">
    <property type="entry name" value="PROTEIN REGULATOR OF CYTOKINESIS 1 PRC1-RELATED"/>
    <property type="match status" value="1"/>
</dbReference>
<evidence type="ECO:0008006" key="4">
    <source>
        <dbReference type="Google" id="ProtNLM"/>
    </source>
</evidence>
<sequence>MSLTNNHSKPTLDDPSPVKHTILEQFNSSHEEISDTSTPSQIESILGKPTGTDSVSSVTQRPPQSKVKMNPFAEMSAKRMQQIGSDVIQALSEVTDECELVGFTEPEISHRQEEIFTSIRDTIATSKAKIHQERANIEDECEWLRQQIQLILSMVNDNKGDKSLSLIERGLAFKNQDQYEDGYKEQVLTKFSDIRGNTNFHTSSPFNIADSSLLNSSMSIEQQYDNMLNNIPRLTLLQQKSQLNGIFLKVLKSFMISFRRLNNLNLEYTELIDLIGPFRTSSSNIVHILPSSTDAEYHKQILDEFESSIRHLNLQKEKNFTENENYNTFILGSPRKNSEQTSESVLDHLRNINYQIIRIIRGLRFTKFTSDFFSSVQVEIDHCKIEIDKRKESVARILNQILESLELLQITDDKFKEMQKHNENINDDMLLDIETLKTIQKEPLEFGLHNSHIEFLSGIQDLLASTVNTRKSQWDEYSKTCMQLWNKLGETEEYVNSFMERNSSLTELSLLSFKMELNKLYIRRSECIEKFIADARNEIEKLWDKMYYSRVLRSEFEFFNYDPDNSDVEKETVLAKHEEEIIKLNEEYAAKEPIFQLYEELLELLKDQDFLKEASKDSSRLMSKNSCKILLNEEKLRKKINKNMPRVIDSLVSSVYEYNNSDNNGSHPLAINGEDLYEKLLSIQTEQQSNGPRRNRNVSNSSRVSPTKKPVQRISPQRKVQPTSRPESRLKHARESPTKVTRIAKPQVKLARTYNNPTTIKISNAITSSFSSASSNSGSPTRILGNISALYPHTELQPLNRPLRPLDMLSEQNSPLRLNHSPNQKLDSPCLEKEQDKENSSPFHLSPINIKSNFFERPKDIDRRLSTNTCDTSAMNGDEYQNWREERIRQYHGN</sequence>
<dbReference type="PANTHER" id="PTHR19321:SF41">
    <property type="entry name" value="FASCETTO-RELATED"/>
    <property type="match status" value="1"/>
</dbReference>
<feature type="region of interest" description="Disordered" evidence="1">
    <location>
        <begin position="685"/>
        <end position="740"/>
    </location>
</feature>
<feature type="region of interest" description="Disordered" evidence="1">
    <location>
        <begin position="1"/>
        <end position="65"/>
    </location>
</feature>
<dbReference type="InParanoid" id="G3AR39"/>
<dbReference type="GO" id="GO:0005737">
    <property type="term" value="C:cytoplasm"/>
    <property type="evidence" value="ECO:0007669"/>
    <property type="project" value="TreeGrafter"/>
</dbReference>
<feature type="compositionally biased region" description="Low complexity" evidence="1">
    <location>
        <begin position="689"/>
        <end position="705"/>
    </location>
</feature>
<dbReference type="InterPro" id="IPR007145">
    <property type="entry name" value="MAP65_Ase1_PRC1"/>
</dbReference>
<dbReference type="KEGG" id="spaa:SPAPADRAFT_56495"/>
<feature type="compositionally biased region" description="Polar residues" evidence="1">
    <location>
        <begin position="813"/>
        <end position="826"/>
    </location>
</feature>
<dbReference type="RefSeq" id="XP_007376478.1">
    <property type="nucleotide sequence ID" value="XM_007376416.1"/>
</dbReference>
<evidence type="ECO:0000256" key="1">
    <source>
        <dbReference type="SAM" id="MobiDB-lite"/>
    </source>
</evidence>
<dbReference type="EMBL" id="GL996503">
    <property type="protein sequence ID" value="EGW31700.1"/>
    <property type="molecule type" value="Genomic_DNA"/>
</dbReference>
<reference evidence="2 3" key="1">
    <citation type="journal article" date="2011" name="Proc. Natl. Acad. Sci. U.S.A.">
        <title>Comparative genomics of xylose-fermenting fungi for enhanced biofuel production.</title>
        <authorList>
            <person name="Wohlbach D.J."/>
            <person name="Kuo A."/>
            <person name="Sato T.K."/>
            <person name="Potts K.M."/>
            <person name="Salamov A.A."/>
            <person name="LaButti K.M."/>
            <person name="Sun H."/>
            <person name="Clum A."/>
            <person name="Pangilinan J.L."/>
            <person name="Lindquist E.A."/>
            <person name="Lucas S."/>
            <person name="Lapidus A."/>
            <person name="Jin M."/>
            <person name="Gunawan C."/>
            <person name="Balan V."/>
            <person name="Dale B.E."/>
            <person name="Jeffries T.W."/>
            <person name="Zinkel R."/>
            <person name="Barry K.W."/>
            <person name="Grigoriev I.V."/>
            <person name="Gasch A.P."/>
        </authorList>
    </citation>
    <scope>NUCLEOTIDE SEQUENCE [LARGE SCALE GENOMIC DNA]</scope>
    <source>
        <strain evidence="3">NRRL Y-27907 / 11-Y1</strain>
    </source>
</reference>
<dbReference type="GO" id="GO:1990023">
    <property type="term" value="C:mitotic spindle midzone"/>
    <property type="evidence" value="ECO:0007669"/>
    <property type="project" value="TreeGrafter"/>
</dbReference>
<dbReference type="GO" id="GO:0008017">
    <property type="term" value="F:microtubule binding"/>
    <property type="evidence" value="ECO:0007669"/>
    <property type="project" value="InterPro"/>
</dbReference>
<proteinExistence type="predicted"/>
<evidence type="ECO:0000313" key="3">
    <source>
        <dbReference type="Proteomes" id="UP000000709"/>
    </source>
</evidence>
<dbReference type="OMA" id="KRITRHF"/>
<dbReference type="FunCoup" id="G3AR39">
    <property type="interactions" value="182"/>
</dbReference>
<keyword evidence="3" id="KW-1185">Reference proteome</keyword>
<evidence type="ECO:0000313" key="2">
    <source>
        <dbReference type="EMBL" id="EGW31700.1"/>
    </source>
</evidence>
<accession>G3AR39</accession>
<dbReference type="GeneID" id="18872040"/>
<dbReference type="HOGENOM" id="CLU_320776_0_0_1"/>
<dbReference type="Gene3D" id="1.20.58.1520">
    <property type="match status" value="1"/>
</dbReference>
<feature type="compositionally biased region" description="Basic and acidic residues" evidence="1">
    <location>
        <begin position="830"/>
        <end position="839"/>
    </location>
</feature>
<name>G3AR39_SPAPN</name>
<feature type="compositionally biased region" description="Polar residues" evidence="1">
    <location>
        <begin position="51"/>
        <end position="63"/>
    </location>
</feature>
<organism evidence="3">
    <name type="scientific">Spathaspora passalidarum (strain NRRL Y-27907 / 11-Y1)</name>
    <dbReference type="NCBI Taxonomy" id="619300"/>
    <lineage>
        <taxon>Eukaryota</taxon>
        <taxon>Fungi</taxon>
        <taxon>Dikarya</taxon>
        <taxon>Ascomycota</taxon>
        <taxon>Saccharomycotina</taxon>
        <taxon>Pichiomycetes</taxon>
        <taxon>Debaryomycetaceae</taxon>
        <taxon>Spathaspora</taxon>
    </lineage>
</organism>
<dbReference type="OrthoDB" id="642895at2759"/>
<feature type="compositionally biased region" description="Basic and acidic residues" evidence="1">
    <location>
        <begin position="726"/>
        <end position="737"/>
    </location>
</feature>
<dbReference type="AlphaFoldDB" id="G3AR39"/>
<feature type="compositionally biased region" description="Polar residues" evidence="1">
    <location>
        <begin position="714"/>
        <end position="725"/>
    </location>
</feature>
<protein>
    <recommendedName>
        <fullName evidence="4">Anaphase spindle elongation protein</fullName>
    </recommendedName>
</protein>
<dbReference type="GO" id="GO:0051256">
    <property type="term" value="P:mitotic spindle midzone assembly"/>
    <property type="evidence" value="ECO:0007669"/>
    <property type="project" value="TreeGrafter"/>
</dbReference>
<dbReference type="Proteomes" id="UP000000709">
    <property type="component" value="Unassembled WGS sequence"/>
</dbReference>
<gene>
    <name evidence="2" type="ORF">SPAPADRAFT_56495</name>
</gene>